<gene>
    <name evidence="6" type="ORF">KFL_002150090</name>
</gene>
<keyword evidence="7" id="KW-1185">Reference proteome</keyword>
<feature type="region of interest" description="Disordered" evidence="4">
    <location>
        <begin position="1"/>
        <end position="85"/>
    </location>
</feature>
<dbReference type="AlphaFoldDB" id="A0A1Y1I3B5"/>
<keyword evidence="3" id="KW-0539">Nucleus</keyword>
<dbReference type="EMBL" id="DF237164">
    <property type="protein sequence ID" value="GAQ84973.1"/>
    <property type="molecule type" value="Genomic_DNA"/>
</dbReference>
<dbReference type="CDD" id="cd14703">
    <property type="entry name" value="bZIP_plant_RF2"/>
    <property type="match status" value="1"/>
</dbReference>
<evidence type="ECO:0000256" key="4">
    <source>
        <dbReference type="SAM" id="MobiDB-lite"/>
    </source>
</evidence>
<evidence type="ECO:0000256" key="2">
    <source>
        <dbReference type="ARBA" id="ARBA00023163"/>
    </source>
</evidence>
<dbReference type="InterPro" id="IPR004827">
    <property type="entry name" value="bZIP"/>
</dbReference>
<dbReference type="Pfam" id="PF00170">
    <property type="entry name" value="bZIP_1"/>
    <property type="match status" value="1"/>
</dbReference>
<protein>
    <submittedName>
        <fullName evidence="6">Protein with bZIP transcription factor domain</fullName>
    </submittedName>
</protein>
<sequence length="477" mass="51705">MDISLERVGEQPSNHPWLSAPPSSPRIGKVARPPRSPSTVTSPYSAPSTSKKRPSNEVSFPDIFSIPDANWPADPIKRPGHRRSASDSMAFLDSGINNMHSFSNMPSLSGEQDSIFEGNHSSGGRPLNGFGEVPDPDSDNVMAMFLDMDAIHDSLFSRGEPESIAGKHAPKHRRGASEGGISNSWLANGGFVAPEQQMGGLASVREAPVPGEAVSMPSSRINQPPKRRGHQRTFSEPPTSLSEETSFASEEDIKPCISGSFLDGSAATDDNRLVGLSELKKELGISGPLKESELELLQMDPRKAKRVLANRQSAQKSRIRKLHYISDLEKRVTLLEADLKALQPKVVYLDQQRTKLNGANSELKQKIAALQQETGFKDALNDALQKEVERLRRNIASSAPLNGRSGFQLGSDDLPSHHAPFAGDSSGPGPRPDANAPTGEAVEFEHVTGMDFGQSRDSFQHYLDDFNTGGSFLLDSL</sequence>
<dbReference type="OrthoDB" id="1435597at2759"/>
<dbReference type="PANTHER" id="PTHR46391:SF35">
    <property type="entry name" value="BASIC LEUCINE ZIPPER 34-LIKE ISOFORM X1"/>
    <property type="match status" value="1"/>
</dbReference>
<dbReference type="Proteomes" id="UP000054558">
    <property type="component" value="Unassembled WGS sequence"/>
</dbReference>
<organism evidence="6 7">
    <name type="scientific">Klebsormidium nitens</name>
    <name type="common">Green alga</name>
    <name type="synonym">Ulothrix nitens</name>
    <dbReference type="NCBI Taxonomy" id="105231"/>
    <lineage>
        <taxon>Eukaryota</taxon>
        <taxon>Viridiplantae</taxon>
        <taxon>Streptophyta</taxon>
        <taxon>Klebsormidiophyceae</taxon>
        <taxon>Klebsormidiales</taxon>
        <taxon>Klebsormidiaceae</taxon>
        <taxon>Klebsormidium</taxon>
    </lineage>
</organism>
<keyword evidence="1" id="KW-0805">Transcription regulation</keyword>
<dbReference type="SMART" id="SM00338">
    <property type="entry name" value="BRLZ"/>
    <property type="match status" value="1"/>
</dbReference>
<evidence type="ECO:0000259" key="5">
    <source>
        <dbReference type="PROSITE" id="PS50217"/>
    </source>
</evidence>
<feature type="region of interest" description="Disordered" evidence="4">
    <location>
        <begin position="402"/>
        <end position="449"/>
    </location>
</feature>
<feature type="region of interest" description="Disordered" evidence="4">
    <location>
        <begin position="161"/>
        <end position="181"/>
    </location>
</feature>
<dbReference type="OMA" id="MSAESSH"/>
<dbReference type="InterPro" id="IPR052483">
    <property type="entry name" value="bZIP_transcription_regulators"/>
</dbReference>
<keyword evidence="2" id="KW-0804">Transcription</keyword>
<dbReference type="PROSITE" id="PS50217">
    <property type="entry name" value="BZIP"/>
    <property type="match status" value="1"/>
</dbReference>
<evidence type="ECO:0000313" key="7">
    <source>
        <dbReference type="Proteomes" id="UP000054558"/>
    </source>
</evidence>
<evidence type="ECO:0000256" key="3">
    <source>
        <dbReference type="ARBA" id="ARBA00023242"/>
    </source>
</evidence>
<accession>A0A1Y1I3B5</accession>
<dbReference type="PROSITE" id="PS00036">
    <property type="entry name" value="BZIP_BASIC"/>
    <property type="match status" value="1"/>
</dbReference>
<evidence type="ECO:0000256" key="1">
    <source>
        <dbReference type="ARBA" id="ARBA00023015"/>
    </source>
</evidence>
<dbReference type="SUPFAM" id="SSF57959">
    <property type="entry name" value="Leucine zipper domain"/>
    <property type="match status" value="1"/>
</dbReference>
<dbReference type="Gene3D" id="1.20.5.170">
    <property type="match status" value="1"/>
</dbReference>
<reference evidence="6 7" key="1">
    <citation type="journal article" date="2014" name="Nat. Commun.">
        <title>Klebsormidium flaccidum genome reveals primary factors for plant terrestrial adaptation.</title>
        <authorList>
            <person name="Hori K."/>
            <person name="Maruyama F."/>
            <person name="Fujisawa T."/>
            <person name="Togashi T."/>
            <person name="Yamamoto N."/>
            <person name="Seo M."/>
            <person name="Sato S."/>
            <person name="Yamada T."/>
            <person name="Mori H."/>
            <person name="Tajima N."/>
            <person name="Moriyama T."/>
            <person name="Ikeuchi M."/>
            <person name="Watanabe M."/>
            <person name="Wada H."/>
            <person name="Kobayashi K."/>
            <person name="Saito M."/>
            <person name="Masuda T."/>
            <person name="Sasaki-Sekimoto Y."/>
            <person name="Mashiguchi K."/>
            <person name="Awai K."/>
            <person name="Shimojima M."/>
            <person name="Masuda S."/>
            <person name="Iwai M."/>
            <person name="Nobusawa T."/>
            <person name="Narise T."/>
            <person name="Kondo S."/>
            <person name="Saito H."/>
            <person name="Sato R."/>
            <person name="Murakawa M."/>
            <person name="Ihara Y."/>
            <person name="Oshima-Yamada Y."/>
            <person name="Ohtaka K."/>
            <person name="Satoh M."/>
            <person name="Sonobe K."/>
            <person name="Ishii M."/>
            <person name="Ohtani R."/>
            <person name="Kanamori-Sato M."/>
            <person name="Honoki R."/>
            <person name="Miyazaki D."/>
            <person name="Mochizuki H."/>
            <person name="Umetsu J."/>
            <person name="Higashi K."/>
            <person name="Shibata D."/>
            <person name="Kamiya Y."/>
            <person name="Sato N."/>
            <person name="Nakamura Y."/>
            <person name="Tabata S."/>
            <person name="Ida S."/>
            <person name="Kurokawa K."/>
            <person name="Ohta H."/>
        </authorList>
    </citation>
    <scope>NUCLEOTIDE SEQUENCE [LARGE SCALE GENOMIC DNA]</scope>
    <source>
        <strain evidence="6 7">NIES-2285</strain>
    </source>
</reference>
<dbReference type="GO" id="GO:0003700">
    <property type="term" value="F:DNA-binding transcription factor activity"/>
    <property type="evidence" value="ECO:0007669"/>
    <property type="project" value="InterPro"/>
</dbReference>
<dbReference type="InterPro" id="IPR046347">
    <property type="entry name" value="bZIP_sf"/>
</dbReference>
<feature type="domain" description="BZIP" evidence="5">
    <location>
        <begin position="300"/>
        <end position="363"/>
    </location>
</feature>
<proteinExistence type="predicted"/>
<dbReference type="InterPro" id="IPR044759">
    <property type="entry name" value="bZIP_RF2"/>
</dbReference>
<feature type="region of interest" description="Disordered" evidence="4">
    <location>
        <begin position="212"/>
        <end position="249"/>
    </location>
</feature>
<feature type="compositionally biased region" description="Low complexity" evidence="4">
    <location>
        <begin position="234"/>
        <end position="247"/>
    </location>
</feature>
<dbReference type="PANTHER" id="PTHR46391">
    <property type="entry name" value="BASIC LEUCINE ZIPPER 34"/>
    <property type="match status" value="1"/>
</dbReference>
<evidence type="ECO:0000313" key="6">
    <source>
        <dbReference type="EMBL" id="GAQ84973.1"/>
    </source>
</evidence>
<name>A0A1Y1I3B5_KLENI</name>